<evidence type="ECO:0000313" key="3">
    <source>
        <dbReference type="EMBL" id="AQW87431.1"/>
    </source>
</evidence>
<dbReference type="Proteomes" id="UP000190868">
    <property type="component" value="Chromosome"/>
</dbReference>
<dbReference type="Gene3D" id="1.10.287.130">
    <property type="match status" value="1"/>
</dbReference>
<protein>
    <submittedName>
        <fullName evidence="3">Two-component system sensor histidine kinase</fullName>
    </submittedName>
</protein>
<dbReference type="SUPFAM" id="SSF55874">
    <property type="entry name" value="ATPase domain of HSP90 chaperone/DNA topoisomerase II/histidine kinase"/>
    <property type="match status" value="1"/>
</dbReference>
<dbReference type="RefSeq" id="WP_089503386.1">
    <property type="nucleotide sequence ID" value="NZ_CP017018.1"/>
</dbReference>
<sequence length="553" mass="63406">MHFLNEKNLKFYTIIIILSMLVVFLGVNMYNNAKYQITTLLNKNSQTTSQNIVEVFHFWLNERINLLSSASKFIEASNVLQDEEKIKKFTKIFLKGSASGFDLIQILNKDGELYINGEKIINEHERKTRLNLIWYLDTKENLKPTVNFMPTHTILKEKTLNICVPNYKNNKFEAAICGIVRLESLFKNINNFKLQPNSYSFIVTHSGEILTKINDLNLKNKIQNKFKSIFLIDEDITSLQVDSNFISISEIPSLNWYIGAGTNNKEEINKLLSTITKNAILVLFAFILLAALANFLHNLMYEKIKKSKDEYELLLSHKAKMSEAGELLTGINHQFIQPVNSLNLMISTLLMLKKEGNLEDGVLESMLSKGQKSIVLLNNTIEIFRNFYKTTENISEFSIKQSIQNLLTLMHTELARANVHIVLDIKDDKQVNQIENIIQQILLILIHNAKDALVDKFKNDIQKRKITISVKFSNLKCYIKVSEFGSGINEIMIGKIFSQPKTTKKYGNGIGLYFGKKLANEKINGDIKLIKNAEPTEFELSFDINLKSKKENL</sequence>
<evidence type="ECO:0000256" key="1">
    <source>
        <dbReference type="SAM" id="Phobius"/>
    </source>
</evidence>
<dbReference type="InterPro" id="IPR003594">
    <property type="entry name" value="HATPase_dom"/>
</dbReference>
<keyword evidence="1" id="KW-1133">Transmembrane helix</keyword>
<proteinExistence type="predicted"/>
<dbReference type="GeneID" id="56566239"/>
<keyword evidence="3" id="KW-0418">Kinase</keyword>
<accession>A0A1S6U6Q9</accession>
<dbReference type="InterPro" id="IPR036890">
    <property type="entry name" value="HATPase_C_sf"/>
</dbReference>
<dbReference type="GO" id="GO:0016301">
    <property type="term" value="F:kinase activity"/>
    <property type="evidence" value="ECO:0007669"/>
    <property type="project" value="UniProtKB-KW"/>
</dbReference>
<dbReference type="KEGG" id="cpin:CPIN18020_0600"/>
<feature type="transmembrane region" description="Helical" evidence="1">
    <location>
        <begin position="279"/>
        <end position="299"/>
    </location>
</feature>
<reference evidence="4" key="1">
    <citation type="submission" date="2016-09" db="EMBL/GenBank/DDBJ databases">
        <title>Comparative genomics of the Campylobacter concisus group.</title>
        <authorList>
            <person name="Miller W.G."/>
            <person name="Yee E."/>
            <person name="Chapman M.H."/>
            <person name="Huynh S."/>
            <person name="Bono J.L."/>
            <person name="On S.L.W."/>
            <person name="StLeger J."/>
            <person name="Foster G."/>
            <person name="Parker C.T."/>
        </authorList>
    </citation>
    <scope>NUCLEOTIDE SEQUENCE [LARGE SCALE GENOMIC DNA]</scope>
    <source>
        <strain evidence="4">RM18021</strain>
    </source>
</reference>
<name>A0A1S6U6Q9_9BACT</name>
<dbReference type="EMBL" id="CP017258">
    <property type="protein sequence ID" value="AQW87431.1"/>
    <property type="molecule type" value="Genomic_DNA"/>
</dbReference>
<organism evidence="3 4">
    <name type="scientific">Campylobacter pinnipediorum subsp. caledonicus</name>
    <dbReference type="NCBI Taxonomy" id="1874362"/>
    <lineage>
        <taxon>Bacteria</taxon>
        <taxon>Pseudomonadati</taxon>
        <taxon>Campylobacterota</taxon>
        <taxon>Epsilonproteobacteria</taxon>
        <taxon>Campylobacterales</taxon>
        <taxon>Campylobacteraceae</taxon>
        <taxon>Campylobacter</taxon>
    </lineage>
</organism>
<dbReference type="AlphaFoldDB" id="A0A1S6U6Q9"/>
<keyword evidence="3" id="KW-0808">Transferase</keyword>
<feature type="transmembrane region" description="Helical" evidence="1">
    <location>
        <begin position="12"/>
        <end position="30"/>
    </location>
</feature>
<dbReference type="Gene3D" id="3.30.565.10">
    <property type="entry name" value="Histidine kinase-like ATPase, C-terminal domain"/>
    <property type="match status" value="1"/>
</dbReference>
<keyword evidence="4" id="KW-1185">Reference proteome</keyword>
<evidence type="ECO:0000259" key="2">
    <source>
        <dbReference type="PROSITE" id="PS50109"/>
    </source>
</evidence>
<feature type="domain" description="Histidine kinase" evidence="2">
    <location>
        <begin position="330"/>
        <end position="546"/>
    </location>
</feature>
<dbReference type="Gene3D" id="3.30.450.20">
    <property type="entry name" value="PAS domain"/>
    <property type="match status" value="2"/>
</dbReference>
<gene>
    <name evidence="3" type="ORF">CPIN18021_0605</name>
</gene>
<evidence type="ECO:0000313" key="4">
    <source>
        <dbReference type="Proteomes" id="UP000190868"/>
    </source>
</evidence>
<keyword evidence="1" id="KW-0812">Transmembrane</keyword>
<keyword evidence="1" id="KW-0472">Membrane</keyword>
<dbReference type="InterPro" id="IPR005467">
    <property type="entry name" value="His_kinase_dom"/>
</dbReference>
<dbReference type="Pfam" id="PF02518">
    <property type="entry name" value="HATPase_c"/>
    <property type="match status" value="1"/>
</dbReference>
<dbReference type="PROSITE" id="PS50109">
    <property type="entry name" value="HIS_KIN"/>
    <property type="match status" value="1"/>
</dbReference>